<protein>
    <recommendedName>
        <fullName evidence="1">DUF4369 domain-containing protein</fullName>
    </recommendedName>
</protein>
<dbReference type="Pfam" id="PF14289">
    <property type="entry name" value="DUF4369"/>
    <property type="match status" value="1"/>
</dbReference>
<evidence type="ECO:0000259" key="1">
    <source>
        <dbReference type="Pfam" id="PF14289"/>
    </source>
</evidence>
<evidence type="ECO:0000313" key="3">
    <source>
        <dbReference type="Proteomes" id="UP000198757"/>
    </source>
</evidence>
<keyword evidence="3" id="KW-1185">Reference proteome</keyword>
<dbReference type="EMBL" id="FMZO01000038">
    <property type="protein sequence ID" value="SDE33932.1"/>
    <property type="molecule type" value="Genomic_DNA"/>
</dbReference>
<organism evidence="2 3">
    <name type="scientific">Niabella drilacis (strain DSM 25811 / CCM 8410 / CCUG 62505 / LMG 26954 / E90)</name>
    <dbReference type="NCBI Taxonomy" id="1285928"/>
    <lineage>
        <taxon>Bacteria</taxon>
        <taxon>Pseudomonadati</taxon>
        <taxon>Bacteroidota</taxon>
        <taxon>Chitinophagia</taxon>
        <taxon>Chitinophagales</taxon>
        <taxon>Chitinophagaceae</taxon>
        <taxon>Niabella</taxon>
    </lineage>
</organism>
<name>A0A1G7C3J1_NIADE</name>
<feature type="domain" description="DUF4369" evidence="1">
    <location>
        <begin position="1"/>
        <end position="64"/>
    </location>
</feature>
<accession>A0A1G7C3J1</accession>
<dbReference type="AlphaFoldDB" id="A0A1G7C3J1"/>
<dbReference type="InterPro" id="IPR025380">
    <property type="entry name" value="DUF4369"/>
</dbReference>
<dbReference type="Proteomes" id="UP000198757">
    <property type="component" value="Unassembled WGS sequence"/>
</dbReference>
<sequence length="101" mass="11390">MDSTQIINTKFTFKGFLSSNKKYQSVGITTPDFKNITIFWIESGFIHFTAENGKFRDAVIKGSSPEKSTLAVSDIGYRVNAEKYSTYSCLKKGVLTFLRDL</sequence>
<gene>
    <name evidence="2" type="ORF">SAMN04487894_1382</name>
</gene>
<reference evidence="3" key="1">
    <citation type="submission" date="2016-10" db="EMBL/GenBank/DDBJ databases">
        <authorList>
            <person name="Varghese N."/>
            <person name="Submissions S."/>
        </authorList>
    </citation>
    <scope>NUCLEOTIDE SEQUENCE [LARGE SCALE GENOMIC DNA]</scope>
    <source>
        <strain evidence="3">DSM 25811 / CCM 8410 / LMG 26954 / E90</strain>
    </source>
</reference>
<proteinExistence type="predicted"/>
<evidence type="ECO:0000313" key="2">
    <source>
        <dbReference type="EMBL" id="SDE33932.1"/>
    </source>
</evidence>